<reference evidence="1" key="1">
    <citation type="submission" date="2020-07" db="EMBL/GenBank/DDBJ databases">
        <title>Huge and variable diversity of episymbiotic CPR bacteria and DPANN archaea in groundwater ecosystems.</title>
        <authorList>
            <person name="He C.Y."/>
            <person name="Keren R."/>
            <person name="Whittaker M."/>
            <person name="Farag I.F."/>
            <person name="Doudna J."/>
            <person name="Cate J.H.D."/>
            <person name="Banfield J.F."/>
        </authorList>
    </citation>
    <scope>NUCLEOTIDE SEQUENCE</scope>
    <source>
        <strain evidence="1">NC_groundwater_1664_Pr3_B-0.1um_52_9</strain>
    </source>
</reference>
<dbReference type="Proteomes" id="UP000807825">
    <property type="component" value="Unassembled WGS sequence"/>
</dbReference>
<organism evidence="1 2">
    <name type="scientific">Desulfomonile tiedjei</name>
    <dbReference type="NCBI Taxonomy" id="2358"/>
    <lineage>
        <taxon>Bacteria</taxon>
        <taxon>Pseudomonadati</taxon>
        <taxon>Thermodesulfobacteriota</taxon>
        <taxon>Desulfomonilia</taxon>
        <taxon>Desulfomonilales</taxon>
        <taxon>Desulfomonilaceae</taxon>
        <taxon>Desulfomonile</taxon>
    </lineage>
</organism>
<comment type="caution">
    <text evidence="1">The sequence shown here is derived from an EMBL/GenBank/DDBJ whole genome shotgun (WGS) entry which is preliminary data.</text>
</comment>
<dbReference type="Pfam" id="PF04456">
    <property type="entry name" value="DUF503"/>
    <property type="match status" value="1"/>
</dbReference>
<accession>A0A9D6V9D9</accession>
<sequence>MVVGVGTIELMIHNSSSLKAKRQVVKSILGRVRSKYDLSIAEVGDQDKWQRCTLGFAVVTNDGGHAHTMLESITHYVENLYLAEVIDCHIEIVHY</sequence>
<dbReference type="PANTHER" id="PTHR36441">
    <property type="entry name" value="HYPOTHETICAL CYTOSOLIC PROTEIN"/>
    <property type="match status" value="1"/>
</dbReference>
<evidence type="ECO:0000313" key="1">
    <source>
        <dbReference type="EMBL" id="MBI5251377.1"/>
    </source>
</evidence>
<dbReference type="SUPFAM" id="SSF103007">
    <property type="entry name" value="Hypothetical protein TT1725"/>
    <property type="match status" value="1"/>
</dbReference>
<proteinExistence type="predicted"/>
<evidence type="ECO:0000313" key="2">
    <source>
        <dbReference type="Proteomes" id="UP000807825"/>
    </source>
</evidence>
<dbReference type="EMBL" id="JACRDE010000468">
    <property type="protein sequence ID" value="MBI5251377.1"/>
    <property type="molecule type" value="Genomic_DNA"/>
</dbReference>
<gene>
    <name evidence="1" type="ORF">HY912_17955</name>
</gene>
<dbReference type="PANTHER" id="PTHR36441:SF1">
    <property type="entry name" value="DUF503 DOMAIN-CONTAINING PROTEIN"/>
    <property type="match status" value="1"/>
</dbReference>
<dbReference type="InterPro" id="IPR036746">
    <property type="entry name" value="TT1725-like_sf"/>
</dbReference>
<dbReference type="Gene3D" id="3.30.70.1120">
    <property type="entry name" value="TT1725-like"/>
    <property type="match status" value="1"/>
</dbReference>
<name>A0A9D6V9D9_9BACT</name>
<dbReference type="AlphaFoldDB" id="A0A9D6V9D9"/>
<protein>
    <submittedName>
        <fullName evidence="1">DUF503 domain-containing protein</fullName>
    </submittedName>
</protein>
<dbReference type="InterPro" id="IPR007546">
    <property type="entry name" value="DUF503"/>
</dbReference>